<feature type="domain" description="GerMN" evidence="3">
    <location>
        <begin position="74"/>
        <end position="170"/>
    </location>
</feature>
<dbReference type="PROSITE" id="PS51257">
    <property type="entry name" value="PROKAR_LIPOPROTEIN"/>
    <property type="match status" value="1"/>
</dbReference>
<evidence type="ECO:0000313" key="4">
    <source>
        <dbReference type="EMBL" id="PZT57127.1"/>
    </source>
</evidence>
<name>A0A2W6NMS1_9BACL</name>
<proteinExistence type="predicted"/>
<evidence type="ECO:0000313" key="5">
    <source>
        <dbReference type="Proteomes" id="UP000249204"/>
    </source>
</evidence>
<dbReference type="AlphaFoldDB" id="A0A2W6NMS1"/>
<dbReference type="Proteomes" id="UP000249204">
    <property type="component" value="Unassembled WGS sequence"/>
</dbReference>
<evidence type="ECO:0000259" key="3">
    <source>
        <dbReference type="Pfam" id="PF10646"/>
    </source>
</evidence>
<feature type="signal peptide" evidence="2">
    <location>
        <begin position="1"/>
        <end position="21"/>
    </location>
</feature>
<gene>
    <name evidence="4" type="ORF">DN757_03045</name>
</gene>
<dbReference type="RefSeq" id="WP_111268798.1">
    <property type="nucleotide sequence ID" value="NZ_QKWW01000010.1"/>
</dbReference>
<feature type="chain" id="PRO_5039399211" description="GerMN domain-containing protein" evidence="2">
    <location>
        <begin position="22"/>
        <end position="188"/>
    </location>
</feature>
<dbReference type="Pfam" id="PF10646">
    <property type="entry name" value="Germane"/>
    <property type="match status" value="1"/>
</dbReference>
<accession>A0A2W6NMS1</accession>
<dbReference type="EMBL" id="QKWW01000010">
    <property type="protein sequence ID" value="PZT57127.1"/>
    <property type="molecule type" value="Genomic_DNA"/>
</dbReference>
<reference evidence="4 5" key="1">
    <citation type="submission" date="2018-06" db="EMBL/GenBank/DDBJ databases">
        <title>Isolation of heavy metals resistant Paenibacillus silvae NC2 from Gold-Copper mine in ZiJin, China.</title>
        <authorList>
            <person name="Xu J."/>
            <person name="Mazhar H.S."/>
            <person name="Rensing C."/>
        </authorList>
    </citation>
    <scope>NUCLEOTIDE SEQUENCE [LARGE SCALE GENOMIC DNA]</scope>
    <source>
        <strain evidence="4 5">NC2</strain>
    </source>
</reference>
<dbReference type="InterPro" id="IPR019606">
    <property type="entry name" value="GerMN"/>
</dbReference>
<evidence type="ECO:0000256" key="1">
    <source>
        <dbReference type="SAM" id="MobiDB-lite"/>
    </source>
</evidence>
<comment type="caution">
    <text evidence="4">The sequence shown here is derived from an EMBL/GenBank/DDBJ whole genome shotgun (WGS) entry which is preliminary data.</text>
</comment>
<sequence length="188" mass="20703">MRKKSSYTLVFSLISLMLVLAGCGDKPAVDPGNKQSEAANPSTSNASSPTNTPDNEPTKQEIEVGYVDAELTEVKTKKDEITFSDSSEKYRQAFDVMQRSNDPAFISLWSDIGLESMDFQGGQLTLDIHIPDEARLGAGGELLFLAVLQQTMFQFEEVRSIQLLVDGQETESLMGHAELPNPILRESE</sequence>
<keyword evidence="2" id="KW-0732">Signal</keyword>
<feature type="compositionally biased region" description="Low complexity" evidence="1">
    <location>
        <begin position="38"/>
        <end position="53"/>
    </location>
</feature>
<organism evidence="4 5">
    <name type="scientific">Paenibacillus silvae</name>
    <dbReference type="NCBI Taxonomy" id="1325358"/>
    <lineage>
        <taxon>Bacteria</taxon>
        <taxon>Bacillati</taxon>
        <taxon>Bacillota</taxon>
        <taxon>Bacilli</taxon>
        <taxon>Bacillales</taxon>
        <taxon>Paenibacillaceae</taxon>
        <taxon>Paenibacillus</taxon>
    </lineage>
</organism>
<feature type="region of interest" description="Disordered" evidence="1">
    <location>
        <begin position="28"/>
        <end position="59"/>
    </location>
</feature>
<evidence type="ECO:0000256" key="2">
    <source>
        <dbReference type="SAM" id="SignalP"/>
    </source>
</evidence>
<protein>
    <recommendedName>
        <fullName evidence="3">GerMN domain-containing protein</fullName>
    </recommendedName>
</protein>